<sequence length="323" mass="32914">MSEPPVTMLWESVDAGEALAQRFGLADGAAAAAHLTAALAERWGRRTTCSRLVLSDQNLLAWVHGDGGSSVVKACATRVAFPRLGAVAEVVARLGGLGLPVAAPVPAVDGAHRVVVDGAVPLSVFVMPLVVGAPLDAGDATALRATGAALARMHTALAGIDLALPGPVPPAVLGADLPRPVRPLPGDAPARARAPRAAARLDALLAELPDLDVPPTLVHGDVRGANVLVADGRAVLLDHDSMGLGHRVLDLARGAVTIATQFRSWDPPPPGASRQVLDGYREQAALTPLAEGWLTAALLAEGLRQVPAGADPAGWAAAVERDA</sequence>
<dbReference type="AlphaFoldDB" id="A0A7Z8NRG4"/>
<evidence type="ECO:0000313" key="2">
    <source>
        <dbReference type="EMBL" id="TKR25011.1"/>
    </source>
</evidence>
<evidence type="ECO:0000313" key="3">
    <source>
        <dbReference type="Proteomes" id="UP000308121"/>
    </source>
</evidence>
<proteinExistence type="predicted"/>
<evidence type="ECO:0000259" key="1">
    <source>
        <dbReference type="Pfam" id="PF01636"/>
    </source>
</evidence>
<dbReference type="GO" id="GO:0016740">
    <property type="term" value="F:transferase activity"/>
    <property type="evidence" value="ECO:0007669"/>
    <property type="project" value="UniProtKB-KW"/>
</dbReference>
<dbReference type="RefSeq" id="WP_154728692.1">
    <property type="nucleotide sequence ID" value="NZ_SZYE01000025.1"/>
</dbReference>
<reference evidence="2 3" key="1">
    <citation type="submission" date="2019-05" db="EMBL/GenBank/DDBJ databases">
        <title>Genome sequence of Cellulomonas hominis strain CS1.</title>
        <authorList>
            <person name="Belmont J."/>
            <person name="Maclea K.S."/>
        </authorList>
    </citation>
    <scope>NUCLEOTIDE SEQUENCE [LARGE SCALE GENOMIC DNA]</scope>
    <source>
        <strain evidence="2 3">CS1</strain>
    </source>
</reference>
<dbReference type="InterPro" id="IPR002575">
    <property type="entry name" value="Aminoglycoside_PTrfase"/>
</dbReference>
<dbReference type="Gene3D" id="3.90.1200.10">
    <property type="match status" value="1"/>
</dbReference>
<dbReference type="Pfam" id="PF01636">
    <property type="entry name" value="APH"/>
    <property type="match status" value="1"/>
</dbReference>
<dbReference type="EMBL" id="SZYE01000025">
    <property type="protein sequence ID" value="TKR25011.1"/>
    <property type="molecule type" value="Genomic_DNA"/>
</dbReference>
<dbReference type="Proteomes" id="UP000308121">
    <property type="component" value="Unassembled WGS sequence"/>
</dbReference>
<organism evidence="2 3">
    <name type="scientific">Cellulomonas hominis</name>
    <dbReference type="NCBI Taxonomy" id="156981"/>
    <lineage>
        <taxon>Bacteria</taxon>
        <taxon>Bacillati</taxon>
        <taxon>Actinomycetota</taxon>
        <taxon>Actinomycetes</taxon>
        <taxon>Micrococcales</taxon>
        <taxon>Cellulomonadaceae</taxon>
        <taxon>Cellulomonas</taxon>
    </lineage>
</organism>
<dbReference type="InterPro" id="IPR011009">
    <property type="entry name" value="Kinase-like_dom_sf"/>
</dbReference>
<gene>
    <name evidence="2" type="ORF">FA014_05445</name>
</gene>
<dbReference type="SUPFAM" id="SSF56112">
    <property type="entry name" value="Protein kinase-like (PK-like)"/>
    <property type="match status" value="1"/>
</dbReference>
<comment type="caution">
    <text evidence="2">The sequence shown here is derived from an EMBL/GenBank/DDBJ whole genome shotgun (WGS) entry which is preliminary data.</text>
</comment>
<keyword evidence="2" id="KW-0808">Transferase</keyword>
<accession>A0A7Z8NRG4</accession>
<protein>
    <submittedName>
        <fullName evidence="2">Aminoglycoside phosphotransferase</fullName>
    </submittedName>
</protein>
<name>A0A7Z8NRG4_9CELL</name>
<feature type="domain" description="Aminoglycoside phosphotransferase" evidence="1">
    <location>
        <begin position="62"/>
        <end position="274"/>
    </location>
</feature>
<dbReference type="OrthoDB" id="4691774at2"/>